<evidence type="ECO:0000313" key="1">
    <source>
        <dbReference type="EMBL" id="MED6180247.1"/>
    </source>
</evidence>
<gene>
    <name evidence="1" type="ORF">PIB30_008441</name>
</gene>
<comment type="caution">
    <text evidence="1">The sequence shown here is derived from an EMBL/GenBank/DDBJ whole genome shotgun (WGS) entry which is preliminary data.</text>
</comment>
<accession>A0ABU6W2Y7</accession>
<evidence type="ECO:0000313" key="2">
    <source>
        <dbReference type="Proteomes" id="UP001341840"/>
    </source>
</evidence>
<dbReference type="Proteomes" id="UP001341840">
    <property type="component" value="Unassembled WGS sequence"/>
</dbReference>
<proteinExistence type="predicted"/>
<organism evidence="1 2">
    <name type="scientific">Stylosanthes scabra</name>
    <dbReference type="NCBI Taxonomy" id="79078"/>
    <lineage>
        <taxon>Eukaryota</taxon>
        <taxon>Viridiplantae</taxon>
        <taxon>Streptophyta</taxon>
        <taxon>Embryophyta</taxon>
        <taxon>Tracheophyta</taxon>
        <taxon>Spermatophyta</taxon>
        <taxon>Magnoliopsida</taxon>
        <taxon>eudicotyledons</taxon>
        <taxon>Gunneridae</taxon>
        <taxon>Pentapetalae</taxon>
        <taxon>rosids</taxon>
        <taxon>fabids</taxon>
        <taxon>Fabales</taxon>
        <taxon>Fabaceae</taxon>
        <taxon>Papilionoideae</taxon>
        <taxon>50 kb inversion clade</taxon>
        <taxon>dalbergioids sensu lato</taxon>
        <taxon>Dalbergieae</taxon>
        <taxon>Pterocarpus clade</taxon>
        <taxon>Stylosanthes</taxon>
    </lineage>
</organism>
<name>A0ABU6W2Y7_9FABA</name>
<protein>
    <submittedName>
        <fullName evidence="1">Uncharacterized protein</fullName>
    </submittedName>
</protein>
<dbReference type="EMBL" id="JASCZI010181261">
    <property type="protein sequence ID" value="MED6180247.1"/>
    <property type="molecule type" value="Genomic_DNA"/>
</dbReference>
<keyword evidence="2" id="KW-1185">Reference proteome</keyword>
<reference evidence="1 2" key="1">
    <citation type="journal article" date="2023" name="Plants (Basel)">
        <title>Bridging the Gap: Combining Genomics and Transcriptomics Approaches to Understand Stylosanthes scabra, an Orphan Legume from the Brazilian Caatinga.</title>
        <authorList>
            <person name="Ferreira-Neto J.R.C."/>
            <person name="da Silva M.D."/>
            <person name="Binneck E."/>
            <person name="de Melo N.F."/>
            <person name="da Silva R.H."/>
            <person name="de Melo A.L.T.M."/>
            <person name="Pandolfi V."/>
            <person name="Bustamante F.O."/>
            <person name="Brasileiro-Vidal A.C."/>
            <person name="Benko-Iseppon A.M."/>
        </authorList>
    </citation>
    <scope>NUCLEOTIDE SEQUENCE [LARGE SCALE GENOMIC DNA]</scope>
    <source>
        <tissue evidence="1">Leaves</tissue>
    </source>
</reference>
<sequence length="122" mass="12828">TSPPSSTSTTSLHHFSPPAATATAVSFLSPPSHILSLGPYSVFSLSPLRQSLPLRCAVGSYCHRRGFFFFLSSSSLQALVEPFSLCPSKTATTAMSLTSHPISAHGVVLQTHRCATTSTSSC</sequence>
<feature type="non-terminal residue" evidence="1">
    <location>
        <position position="1"/>
    </location>
</feature>